<dbReference type="InterPro" id="IPR001127">
    <property type="entry name" value="PTS_EIIA_1_perm"/>
</dbReference>
<evidence type="ECO:0000313" key="8">
    <source>
        <dbReference type="EMBL" id="QSB05801.1"/>
    </source>
</evidence>
<dbReference type="SUPFAM" id="SSF51261">
    <property type="entry name" value="Duplicated hybrid motif"/>
    <property type="match status" value="1"/>
</dbReference>
<dbReference type="EMBL" id="CP070496">
    <property type="protein sequence ID" value="QSB05801.1"/>
    <property type="molecule type" value="Genomic_DNA"/>
</dbReference>
<dbReference type="Pfam" id="PF00358">
    <property type="entry name" value="PTS_EIIA_1"/>
    <property type="match status" value="1"/>
</dbReference>
<dbReference type="PROSITE" id="PS00371">
    <property type="entry name" value="PTS_EIIA_TYPE_1_HIS"/>
    <property type="match status" value="1"/>
</dbReference>
<dbReference type="PANTHER" id="PTHR45008">
    <property type="entry name" value="PTS SYSTEM GLUCOSE-SPECIFIC EIIA COMPONENT"/>
    <property type="match status" value="1"/>
</dbReference>
<evidence type="ECO:0000256" key="5">
    <source>
        <dbReference type="ARBA" id="ARBA00022683"/>
    </source>
</evidence>
<evidence type="ECO:0000256" key="3">
    <source>
        <dbReference type="ARBA" id="ARBA00022597"/>
    </source>
</evidence>
<evidence type="ECO:0000256" key="6">
    <source>
        <dbReference type="ARBA" id="ARBA00022777"/>
    </source>
</evidence>
<evidence type="ECO:0000259" key="7">
    <source>
        <dbReference type="PROSITE" id="PS51093"/>
    </source>
</evidence>
<organism evidence="8 9">
    <name type="scientific">Natronoglycomyces albus</name>
    <dbReference type="NCBI Taxonomy" id="2811108"/>
    <lineage>
        <taxon>Bacteria</taxon>
        <taxon>Bacillati</taxon>
        <taxon>Actinomycetota</taxon>
        <taxon>Actinomycetes</taxon>
        <taxon>Glycomycetales</taxon>
        <taxon>Glycomycetaceae</taxon>
        <taxon>Natronoglycomyces</taxon>
    </lineage>
</organism>
<dbReference type="InterPro" id="IPR050890">
    <property type="entry name" value="PTS_EIIA_component"/>
</dbReference>
<dbReference type="Gene3D" id="2.70.70.10">
    <property type="entry name" value="Glucose Permease (Domain IIA)"/>
    <property type="match status" value="1"/>
</dbReference>
<protein>
    <submittedName>
        <fullName evidence="8">PTS glucose transporter subunit IIA</fullName>
    </submittedName>
</protein>
<name>A0A895XJ37_9ACTN</name>
<proteinExistence type="predicted"/>
<keyword evidence="2" id="KW-0813">Transport</keyword>
<feature type="domain" description="PTS EIIA type-1" evidence="7">
    <location>
        <begin position="20"/>
        <end position="142"/>
    </location>
</feature>
<dbReference type="PANTHER" id="PTHR45008:SF1">
    <property type="entry name" value="PTS SYSTEM GLUCOSE-SPECIFIC EIIA COMPONENT"/>
    <property type="match status" value="1"/>
</dbReference>
<evidence type="ECO:0000256" key="4">
    <source>
        <dbReference type="ARBA" id="ARBA00022679"/>
    </source>
</evidence>
<gene>
    <name evidence="8" type="ORF">JQS30_02400</name>
</gene>
<dbReference type="RefSeq" id="WP_213171813.1">
    <property type="nucleotide sequence ID" value="NZ_CP070496.1"/>
</dbReference>
<keyword evidence="9" id="KW-1185">Reference proteome</keyword>
<accession>A0A895XJ37</accession>
<dbReference type="Proteomes" id="UP000662939">
    <property type="component" value="Chromosome"/>
</dbReference>
<keyword evidence="4" id="KW-0808">Transferase</keyword>
<dbReference type="GO" id="GO:0009401">
    <property type="term" value="P:phosphoenolpyruvate-dependent sugar phosphotransferase system"/>
    <property type="evidence" value="ECO:0007669"/>
    <property type="project" value="UniProtKB-KW"/>
</dbReference>
<keyword evidence="6" id="KW-0418">Kinase</keyword>
<reference evidence="8" key="1">
    <citation type="submission" date="2021-02" db="EMBL/GenBank/DDBJ databases">
        <title>Natronoglycomyces albus gen. nov., sp. nov, a haloalkaliphilic actinobacterium from a soda solonchak soil.</title>
        <authorList>
            <person name="Sorokin D.Y."/>
            <person name="Khijniak T.V."/>
            <person name="Zakharycheva A.P."/>
            <person name="Boueva O.V."/>
            <person name="Ariskina E.V."/>
            <person name="Hahnke R.L."/>
            <person name="Bunk B."/>
            <person name="Sproer C."/>
            <person name="Schumann P."/>
            <person name="Evtushenko L.I."/>
            <person name="Kublanov I.V."/>
        </authorList>
    </citation>
    <scope>NUCLEOTIDE SEQUENCE</scope>
    <source>
        <strain evidence="8">DSM 106290</strain>
    </source>
</reference>
<sequence length="169" mass="17199">MSEILAPVSGTAVDLSAVDDPVFSQGMVGPGAAVEPNFEPEVAAVREPQGGEVPKDVTSEAVSPIGGTIVKLHPHAFVVAGTHGHGVLVHLGIDTVDLKGEGFELLVREGETVTAGQAIVRWSPAAVRASGRSAVCPVIALDADPSVVTDLASGEINTGEALFTWSDAT</sequence>
<evidence type="ECO:0000313" key="9">
    <source>
        <dbReference type="Proteomes" id="UP000662939"/>
    </source>
</evidence>
<keyword evidence="5" id="KW-0598">Phosphotransferase system</keyword>
<dbReference type="GO" id="GO:0016301">
    <property type="term" value="F:kinase activity"/>
    <property type="evidence" value="ECO:0007669"/>
    <property type="project" value="UniProtKB-KW"/>
</dbReference>
<dbReference type="AlphaFoldDB" id="A0A895XJ37"/>
<dbReference type="InterPro" id="IPR011055">
    <property type="entry name" value="Dup_hybrid_motif"/>
</dbReference>
<evidence type="ECO:0000256" key="2">
    <source>
        <dbReference type="ARBA" id="ARBA00022448"/>
    </source>
</evidence>
<dbReference type="GO" id="GO:0005737">
    <property type="term" value="C:cytoplasm"/>
    <property type="evidence" value="ECO:0007669"/>
    <property type="project" value="UniProtKB-SubCell"/>
</dbReference>
<keyword evidence="3 8" id="KW-0762">Sugar transport</keyword>
<dbReference type="KEGG" id="nav:JQS30_02400"/>
<evidence type="ECO:0000256" key="1">
    <source>
        <dbReference type="ARBA" id="ARBA00004496"/>
    </source>
</evidence>
<dbReference type="PROSITE" id="PS51093">
    <property type="entry name" value="PTS_EIIA_TYPE_1"/>
    <property type="match status" value="1"/>
</dbReference>
<comment type="subcellular location">
    <subcellularLocation>
        <location evidence="1">Cytoplasm</location>
    </subcellularLocation>
</comment>